<dbReference type="AlphaFoldDB" id="A0A2X4PMM0"/>
<keyword evidence="2" id="KW-1185">Reference proteome</keyword>
<name>A0A2X4PMM0_9PORP</name>
<evidence type="ECO:0000313" key="1">
    <source>
        <dbReference type="EMBL" id="SQH73123.1"/>
    </source>
</evidence>
<sequence>MGEHRSGKYVSLIRAEKQKTAASIIIDTAVFFCTESTERDPLLETYRQSLPSVLYP</sequence>
<dbReference type="EMBL" id="LS483447">
    <property type="protein sequence ID" value="SQH73123.1"/>
    <property type="molecule type" value="Genomic_DNA"/>
</dbReference>
<dbReference type="KEGG" id="pcre:NCTC12858_00967"/>
<dbReference type="Proteomes" id="UP000249300">
    <property type="component" value="Chromosome 1"/>
</dbReference>
<evidence type="ECO:0000313" key="2">
    <source>
        <dbReference type="Proteomes" id="UP000249300"/>
    </source>
</evidence>
<proteinExistence type="predicted"/>
<accession>A0A2X4PMM0</accession>
<reference evidence="1 2" key="1">
    <citation type="submission" date="2018-06" db="EMBL/GenBank/DDBJ databases">
        <authorList>
            <consortium name="Pathogen Informatics"/>
            <person name="Doyle S."/>
        </authorList>
    </citation>
    <scope>NUCLEOTIDE SEQUENCE [LARGE SCALE GENOMIC DNA]</scope>
    <source>
        <strain evidence="1 2">NCTC12858</strain>
    </source>
</reference>
<organism evidence="1 2">
    <name type="scientific">Porphyromonas crevioricanis</name>
    <dbReference type="NCBI Taxonomy" id="393921"/>
    <lineage>
        <taxon>Bacteria</taxon>
        <taxon>Pseudomonadati</taxon>
        <taxon>Bacteroidota</taxon>
        <taxon>Bacteroidia</taxon>
        <taxon>Bacteroidales</taxon>
        <taxon>Porphyromonadaceae</taxon>
        <taxon>Porphyromonas</taxon>
    </lineage>
</organism>
<gene>
    <name evidence="1" type="ORF">NCTC12858_00967</name>
</gene>
<protein>
    <submittedName>
        <fullName evidence="1">Uncharacterized protein</fullName>
    </submittedName>
</protein>